<dbReference type="PANTHER" id="PTHR43421:SF1">
    <property type="entry name" value="METALLOPROTEASE PMBA"/>
    <property type="match status" value="1"/>
</dbReference>
<dbReference type="STRING" id="1208324.P73_0396"/>
<protein>
    <submittedName>
        <fullName evidence="5">Microcin-processing peptidase 1</fullName>
    </submittedName>
</protein>
<comment type="similarity">
    <text evidence="1">Belongs to the peptidase U62 family.</text>
</comment>
<organism evidence="5 6">
    <name type="scientific">Celeribacter indicus</name>
    <dbReference type="NCBI Taxonomy" id="1208324"/>
    <lineage>
        <taxon>Bacteria</taxon>
        <taxon>Pseudomonadati</taxon>
        <taxon>Pseudomonadota</taxon>
        <taxon>Alphaproteobacteria</taxon>
        <taxon>Rhodobacterales</taxon>
        <taxon>Roseobacteraceae</taxon>
        <taxon>Celeribacter</taxon>
    </lineage>
</organism>
<dbReference type="InterPro" id="IPR036059">
    <property type="entry name" value="TldD/PmbA_sf"/>
</dbReference>
<dbReference type="EMBL" id="CP004393">
    <property type="protein sequence ID" value="AJE45111.1"/>
    <property type="molecule type" value="Genomic_DNA"/>
</dbReference>
<dbReference type="InterPro" id="IPR045569">
    <property type="entry name" value="Metalloprtase-TldD/E_C"/>
</dbReference>
<accession>A0A0B5DWM1</accession>
<dbReference type="HOGENOM" id="CLU_026425_0_0_5"/>
<evidence type="ECO:0000259" key="2">
    <source>
        <dbReference type="Pfam" id="PF01523"/>
    </source>
</evidence>
<reference evidence="5 6" key="1">
    <citation type="journal article" date="2014" name="Int. J. Syst. Evol. Microbiol.">
        <title>Celeribacter indicus sp. nov., a polycyclic aromatic hydrocarbon-degrading bacterium from deep-sea sediment and reclassification of Huaishuia halophila as Celeribacter halophilus comb. nov.</title>
        <authorList>
            <person name="Lai Q."/>
            <person name="Cao J."/>
            <person name="Yuan J."/>
            <person name="Li F."/>
            <person name="Shao Z."/>
        </authorList>
    </citation>
    <scope>NUCLEOTIDE SEQUENCE [LARGE SCALE GENOMIC DNA]</scope>
    <source>
        <strain evidence="5">P73</strain>
    </source>
</reference>
<evidence type="ECO:0000313" key="6">
    <source>
        <dbReference type="Proteomes" id="UP000031521"/>
    </source>
</evidence>
<dbReference type="KEGG" id="cid:P73_0396"/>
<dbReference type="InterPro" id="IPR047657">
    <property type="entry name" value="PmbA"/>
</dbReference>
<proteinExistence type="inferred from homology"/>
<dbReference type="Pfam" id="PF19289">
    <property type="entry name" value="PmbA_TldD_3rd"/>
    <property type="match status" value="1"/>
</dbReference>
<gene>
    <name evidence="5" type="ORF">P73_0396</name>
</gene>
<feature type="domain" description="Metalloprotease TldD/E central" evidence="4">
    <location>
        <begin position="119"/>
        <end position="223"/>
    </location>
</feature>
<dbReference type="SUPFAM" id="SSF111283">
    <property type="entry name" value="Putative modulator of DNA gyrase, PmbA/TldD"/>
    <property type="match status" value="1"/>
</dbReference>
<keyword evidence="6" id="KW-1185">Reference proteome</keyword>
<dbReference type="GO" id="GO:0008237">
    <property type="term" value="F:metallopeptidase activity"/>
    <property type="evidence" value="ECO:0007669"/>
    <property type="project" value="InterPro"/>
</dbReference>
<evidence type="ECO:0000313" key="5">
    <source>
        <dbReference type="EMBL" id="AJE45111.1"/>
    </source>
</evidence>
<feature type="domain" description="Metalloprotease TldD/E C-terminal" evidence="3">
    <location>
        <begin position="230"/>
        <end position="446"/>
    </location>
</feature>
<dbReference type="PANTHER" id="PTHR43421">
    <property type="entry name" value="METALLOPROTEASE PMBA"/>
    <property type="match status" value="1"/>
</dbReference>
<evidence type="ECO:0000259" key="4">
    <source>
        <dbReference type="Pfam" id="PF19290"/>
    </source>
</evidence>
<sequence length="447" mass="47244">MTQTLGELTQALLDQAMRAGADAADAIAVDGTSVSIDVREGALEHAERSEGVDIGLRVLIGKRQATVSASDTRPETLATMAERAVAMARLAPEDPFAGLADPAQLIATTDSTTLDLFDPSEPPSPEALKQDALRAEAAARRIAGISKVEASAAYGARRVHLAATNGFSGGYRRTDRMTSAVAIAGEGTGMERDYCGESRIYGADLPDPEEIGRRAAERTVARLGARKPKTGASPILYDERVSSSLIGHLLAAINGSAIARGASWLRDAMDEPVLPEGLSLVEDPHRPRTAASRLFDAEGIATRKAALVQDGRLMEWVLDLGTARKLGLETNGHAARGVSSAPSPSVTNVELTQGNRTRDELMREMGTGLLVTSMIGASINPTTGDYSRGANGFWVENGEIAYPVNECTIAGNLREMLRTLVPANDARTYLSRVVPSLLIEGMTVAGE</sequence>
<dbReference type="GO" id="GO:0005829">
    <property type="term" value="C:cytosol"/>
    <property type="evidence" value="ECO:0007669"/>
    <property type="project" value="TreeGrafter"/>
</dbReference>
<dbReference type="RefSeq" id="WP_043868230.1">
    <property type="nucleotide sequence ID" value="NZ_CP004393.1"/>
</dbReference>
<dbReference type="OrthoDB" id="9803618at2"/>
<evidence type="ECO:0000259" key="3">
    <source>
        <dbReference type="Pfam" id="PF19289"/>
    </source>
</evidence>
<dbReference type="InterPro" id="IPR045570">
    <property type="entry name" value="Metalloprtase-TldD/E_cen_dom"/>
</dbReference>
<name>A0A0B5DWM1_9RHOB</name>
<dbReference type="Proteomes" id="UP000031521">
    <property type="component" value="Chromosome"/>
</dbReference>
<dbReference type="Pfam" id="PF01523">
    <property type="entry name" value="PmbA_TldD_1st"/>
    <property type="match status" value="1"/>
</dbReference>
<dbReference type="AlphaFoldDB" id="A0A0B5DWM1"/>
<dbReference type="GO" id="GO:0006508">
    <property type="term" value="P:proteolysis"/>
    <property type="evidence" value="ECO:0007669"/>
    <property type="project" value="InterPro"/>
</dbReference>
<feature type="domain" description="Metalloprotease TldD/E N-terminal" evidence="2">
    <location>
        <begin position="24"/>
        <end position="88"/>
    </location>
</feature>
<dbReference type="InterPro" id="IPR035068">
    <property type="entry name" value="TldD/PmbA_N"/>
</dbReference>
<evidence type="ECO:0000256" key="1">
    <source>
        <dbReference type="ARBA" id="ARBA00005836"/>
    </source>
</evidence>
<dbReference type="Gene3D" id="3.30.2290.10">
    <property type="entry name" value="PmbA/TldD superfamily"/>
    <property type="match status" value="1"/>
</dbReference>
<dbReference type="InterPro" id="IPR002510">
    <property type="entry name" value="Metalloprtase-TldD/E_N"/>
</dbReference>
<dbReference type="Pfam" id="PF19290">
    <property type="entry name" value="PmbA_TldD_2nd"/>
    <property type="match status" value="1"/>
</dbReference>